<comment type="caution">
    <text evidence="1">The sequence shown here is derived from an EMBL/GenBank/DDBJ whole genome shotgun (WGS) entry which is preliminary data.</text>
</comment>
<evidence type="ECO:0000313" key="2">
    <source>
        <dbReference type="Proteomes" id="UP000326384"/>
    </source>
</evidence>
<dbReference type="Proteomes" id="UP000326384">
    <property type="component" value="Unassembled WGS sequence"/>
</dbReference>
<dbReference type="EMBL" id="VTPV01000001">
    <property type="protein sequence ID" value="KAB1232556.1"/>
    <property type="molecule type" value="Genomic_DNA"/>
</dbReference>
<dbReference type="RefSeq" id="WP_152288790.1">
    <property type="nucleotide sequence ID" value="NZ_VTPV01000001.1"/>
</dbReference>
<protein>
    <recommendedName>
        <fullName evidence="3">Lipoprotein</fullName>
    </recommendedName>
</protein>
<reference evidence="1 2" key="1">
    <citation type="journal article" date="2019" name="Stand. Genomic Sci.">
        <title>Draft Whole-Genome Sequence of a Novel Chryseobacterium viscerum Strain Isolated from Fresh Water at Dripping Springs, New Mexico.</title>
        <authorList>
            <person name="Kyndt J.A."/>
            <person name="Moore T.C."/>
        </authorList>
    </citation>
    <scope>NUCLEOTIDE SEQUENCE [LARGE SCALE GENOMIC DNA]</scope>
    <source>
        <strain evidence="1 2">DPS</strain>
    </source>
</reference>
<proteinExistence type="predicted"/>
<gene>
    <name evidence="1" type="ORF">F8D52_01990</name>
</gene>
<keyword evidence="2" id="KW-1185">Reference proteome</keyword>
<organism evidence="1 2">
    <name type="scientific">Chryseobacterium viscerum</name>
    <dbReference type="NCBI Taxonomy" id="1037377"/>
    <lineage>
        <taxon>Bacteria</taxon>
        <taxon>Pseudomonadati</taxon>
        <taxon>Bacteroidota</taxon>
        <taxon>Flavobacteriia</taxon>
        <taxon>Flavobacteriales</taxon>
        <taxon>Weeksellaceae</taxon>
        <taxon>Chryseobacterium group</taxon>
        <taxon>Chryseobacterium</taxon>
    </lineage>
</organism>
<sequence length="180" mass="21073">MIKMKYYILIVFLSLLTQNCKSWEKQLSQQGDKDIAIKNAIIDFCNNSTLSHKDKVFTINYKEYNTGVIGVSILGDINKVYIVNGVPKTRIKDQYIEYENKLFYWYDEKKGKNPDIIKKLYEYKVIDSVKILTEDMGFNIDDAKKAAHYYFCKENLLNYQKEENSIAMPKQLSISLNCSK</sequence>
<evidence type="ECO:0000313" key="1">
    <source>
        <dbReference type="EMBL" id="KAB1232556.1"/>
    </source>
</evidence>
<accession>A0A5N4BVV1</accession>
<evidence type="ECO:0008006" key="3">
    <source>
        <dbReference type="Google" id="ProtNLM"/>
    </source>
</evidence>
<name>A0A5N4BVV1_9FLAO</name>